<feature type="compositionally biased region" description="Pro residues" evidence="1">
    <location>
        <begin position="52"/>
        <end position="64"/>
    </location>
</feature>
<dbReference type="EMBL" id="CP018820">
    <property type="protein sequence ID" value="APR54083.1"/>
    <property type="molecule type" value="Genomic_DNA"/>
</dbReference>
<evidence type="ECO:0000313" key="2">
    <source>
        <dbReference type="EMBL" id="APR54083.1"/>
    </source>
</evidence>
<reference evidence="3" key="1">
    <citation type="submission" date="2016-12" db="EMBL/GenBank/DDBJ databases">
        <title>Whole genome sequencing of Sphingomonas sp. ABOJV.</title>
        <authorList>
            <person name="Conlan S."/>
            <person name="Thomas P.J."/>
            <person name="Mullikin J."/>
            <person name="Palmore T.N."/>
            <person name="Frank K.M."/>
            <person name="Segre J.A."/>
        </authorList>
    </citation>
    <scope>NUCLEOTIDE SEQUENCE [LARGE SCALE GENOMIC DNA]</scope>
    <source>
        <strain evidence="3">ABOJV</strain>
    </source>
</reference>
<dbReference type="Proteomes" id="UP000185161">
    <property type="component" value="Chromosome"/>
</dbReference>
<accession>A0A1L6JDT2</accession>
<evidence type="ECO:0000313" key="3">
    <source>
        <dbReference type="Proteomes" id="UP000185161"/>
    </source>
</evidence>
<proteinExistence type="predicted"/>
<dbReference type="AlphaFoldDB" id="A0A1L6JDT2"/>
<protein>
    <submittedName>
        <fullName evidence="2">Uncharacterized protein</fullName>
    </submittedName>
</protein>
<dbReference type="KEGG" id="skr:BRX40_18155"/>
<evidence type="ECO:0000256" key="1">
    <source>
        <dbReference type="SAM" id="MobiDB-lite"/>
    </source>
</evidence>
<dbReference type="RefSeq" id="WP_075152553.1">
    <property type="nucleotide sequence ID" value="NZ_CP018820.1"/>
</dbReference>
<name>A0A1L6JDT2_9SPHN</name>
<sequence>MLKLFAGTALVAMLAQTAPHSGMQHKHKPQVEATPTSTPAAKSISEKGVSGPLPPRPSPRPSPKPGVKFGAE</sequence>
<keyword evidence="3" id="KW-1185">Reference proteome</keyword>
<feature type="region of interest" description="Disordered" evidence="1">
    <location>
        <begin position="19"/>
        <end position="72"/>
    </location>
</feature>
<organism evidence="2 3">
    <name type="scientific">Sphingomonas koreensis</name>
    <dbReference type="NCBI Taxonomy" id="93064"/>
    <lineage>
        <taxon>Bacteria</taxon>
        <taxon>Pseudomonadati</taxon>
        <taxon>Pseudomonadota</taxon>
        <taxon>Alphaproteobacteria</taxon>
        <taxon>Sphingomonadales</taxon>
        <taxon>Sphingomonadaceae</taxon>
        <taxon>Sphingomonas</taxon>
    </lineage>
</organism>
<gene>
    <name evidence="2" type="ORF">BRX40_18155</name>
</gene>
<dbReference type="GeneID" id="44134484"/>